<dbReference type="PANTHER" id="PTHR30489">
    <property type="entry name" value="LIPOPROTEIN-RELEASING SYSTEM TRANSMEMBRANE PROTEIN LOLE"/>
    <property type="match status" value="1"/>
</dbReference>
<organism evidence="10">
    <name type="scientific">Caldilinea aerophila</name>
    <dbReference type="NCBI Taxonomy" id="133453"/>
    <lineage>
        <taxon>Bacteria</taxon>
        <taxon>Bacillati</taxon>
        <taxon>Chloroflexota</taxon>
        <taxon>Caldilineae</taxon>
        <taxon>Caldilineales</taxon>
        <taxon>Caldilineaceae</taxon>
        <taxon>Caldilinea</taxon>
    </lineage>
</organism>
<dbReference type="InterPro" id="IPR025857">
    <property type="entry name" value="MacB_PCD"/>
</dbReference>
<dbReference type="InterPro" id="IPR051447">
    <property type="entry name" value="Lipoprotein-release_system"/>
</dbReference>
<feature type="transmembrane region" description="Helical" evidence="7">
    <location>
        <begin position="344"/>
        <end position="364"/>
    </location>
</feature>
<reference evidence="10" key="1">
    <citation type="journal article" date="2020" name="mSystems">
        <title>Genome- and Community-Level Interaction Insights into Carbon Utilization and Element Cycling Functions of Hydrothermarchaeota in Hydrothermal Sediment.</title>
        <authorList>
            <person name="Zhou Z."/>
            <person name="Liu Y."/>
            <person name="Xu W."/>
            <person name="Pan J."/>
            <person name="Luo Z.H."/>
            <person name="Li M."/>
        </authorList>
    </citation>
    <scope>NUCLEOTIDE SEQUENCE [LARGE SCALE GENOMIC DNA]</scope>
    <source>
        <strain evidence="10">SpSt-289</strain>
    </source>
</reference>
<keyword evidence="3" id="KW-1003">Cell membrane</keyword>
<keyword evidence="6 7" id="KW-0472">Membrane</keyword>
<evidence type="ECO:0000256" key="1">
    <source>
        <dbReference type="ARBA" id="ARBA00004651"/>
    </source>
</evidence>
<evidence type="ECO:0000256" key="4">
    <source>
        <dbReference type="ARBA" id="ARBA00022692"/>
    </source>
</evidence>
<evidence type="ECO:0000256" key="3">
    <source>
        <dbReference type="ARBA" id="ARBA00022475"/>
    </source>
</evidence>
<feature type="domain" description="ABC3 transporter permease C-terminal" evidence="8">
    <location>
        <begin position="271"/>
        <end position="403"/>
    </location>
</feature>
<evidence type="ECO:0000256" key="5">
    <source>
        <dbReference type="ARBA" id="ARBA00022989"/>
    </source>
</evidence>
<dbReference type="PANTHER" id="PTHR30489:SF0">
    <property type="entry name" value="LIPOPROTEIN-RELEASING SYSTEM TRANSMEMBRANE PROTEIN LOLE"/>
    <property type="match status" value="1"/>
</dbReference>
<feature type="domain" description="MacB-like periplasmic core" evidence="9">
    <location>
        <begin position="19"/>
        <end position="241"/>
    </location>
</feature>
<evidence type="ECO:0000259" key="9">
    <source>
        <dbReference type="Pfam" id="PF12704"/>
    </source>
</evidence>
<evidence type="ECO:0000313" key="10">
    <source>
        <dbReference type="EMBL" id="HDX32879.1"/>
    </source>
</evidence>
<protein>
    <submittedName>
        <fullName evidence="10">ABC transporter permease</fullName>
    </submittedName>
</protein>
<dbReference type="GO" id="GO:0044874">
    <property type="term" value="P:lipoprotein localization to outer membrane"/>
    <property type="evidence" value="ECO:0007669"/>
    <property type="project" value="TreeGrafter"/>
</dbReference>
<keyword evidence="5 7" id="KW-1133">Transmembrane helix</keyword>
<dbReference type="AlphaFoldDB" id="A0A7C1FHI3"/>
<evidence type="ECO:0000259" key="8">
    <source>
        <dbReference type="Pfam" id="PF02687"/>
    </source>
</evidence>
<evidence type="ECO:0000256" key="7">
    <source>
        <dbReference type="SAM" id="Phobius"/>
    </source>
</evidence>
<feature type="transmembrane region" description="Helical" evidence="7">
    <location>
        <begin position="267"/>
        <end position="293"/>
    </location>
</feature>
<sequence length="410" mass="43792">MAKIIKLAWRNMWRNWRRTAIALVAIVLGLVLLLLLSGMINGSDQAIFGNAVKIYGGAVKVHAPGYREKLNRAPLLPLENPDQVVQVALAQPTVVAAAKRIYTGGIVARGSESQPVMITAIQPSVEAPISVQAANVVEGRFLLDGEGDAIFIGKALADELDLRVGDRVTLLGQSRHETMRQRTVTVVGIYSLGAPDLEKSAVFITLEQAQRLFNLPDQVTEVAISLTDVAHESTVLNALQAALPGYEVDSWKTLRPEITETMVTKQVFVTIIGVIVIMIASIGILNLQLMAVFERTREMGVLAALGMKGRQIMALFLVEGTLIGVVGAVVGCLAGVGLVELIRLAGGIDFSFAAGMGEVTALMGDRLIPSLSTLDVAGRGLIVAIIAALASLYPAWQAARKEPTEALRHL</sequence>
<feature type="transmembrane region" description="Helical" evidence="7">
    <location>
        <begin position="376"/>
        <end position="396"/>
    </location>
</feature>
<dbReference type="EMBL" id="DSMG01000163">
    <property type="protein sequence ID" value="HDX32879.1"/>
    <property type="molecule type" value="Genomic_DNA"/>
</dbReference>
<keyword evidence="4 7" id="KW-0812">Transmembrane</keyword>
<evidence type="ECO:0000256" key="2">
    <source>
        <dbReference type="ARBA" id="ARBA00005236"/>
    </source>
</evidence>
<dbReference type="Pfam" id="PF12704">
    <property type="entry name" value="MacB_PCD"/>
    <property type="match status" value="1"/>
</dbReference>
<proteinExistence type="inferred from homology"/>
<comment type="caution">
    <text evidence="10">The sequence shown here is derived from an EMBL/GenBank/DDBJ whole genome shotgun (WGS) entry which is preliminary data.</text>
</comment>
<accession>A0A7C1FHI3</accession>
<dbReference type="InterPro" id="IPR003838">
    <property type="entry name" value="ABC3_permease_C"/>
</dbReference>
<comment type="subcellular location">
    <subcellularLocation>
        <location evidence="1">Cell membrane</location>
        <topology evidence="1">Multi-pass membrane protein</topology>
    </subcellularLocation>
</comment>
<evidence type="ECO:0000256" key="6">
    <source>
        <dbReference type="ARBA" id="ARBA00023136"/>
    </source>
</evidence>
<dbReference type="GO" id="GO:0098797">
    <property type="term" value="C:plasma membrane protein complex"/>
    <property type="evidence" value="ECO:0007669"/>
    <property type="project" value="TreeGrafter"/>
</dbReference>
<gene>
    <name evidence="10" type="ORF">ENQ20_15530</name>
</gene>
<comment type="similarity">
    <text evidence="2">Belongs to the ABC-4 integral membrane protein family. LolC/E subfamily.</text>
</comment>
<feature type="transmembrane region" description="Helical" evidence="7">
    <location>
        <begin position="314"/>
        <end position="338"/>
    </location>
</feature>
<dbReference type="Pfam" id="PF02687">
    <property type="entry name" value="FtsX"/>
    <property type="match status" value="1"/>
</dbReference>
<name>A0A7C1FHI3_9CHLR</name>